<dbReference type="InterPro" id="IPR009050">
    <property type="entry name" value="Globin-like_sf"/>
</dbReference>
<evidence type="ECO:0000313" key="2">
    <source>
        <dbReference type="Proteomes" id="UP000187209"/>
    </source>
</evidence>
<keyword evidence="2" id="KW-1185">Reference proteome</keyword>
<dbReference type="Proteomes" id="UP000187209">
    <property type="component" value="Unassembled WGS sequence"/>
</dbReference>
<comment type="caution">
    <text evidence="1">The sequence shown here is derived from an EMBL/GenBank/DDBJ whole genome shotgun (WGS) entry which is preliminary data.</text>
</comment>
<protein>
    <submittedName>
        <fullName evidence="1">Uncharacterized protein</fullName>
    </submittedName>
</protein>
<gene>
    <name evidence="1" type="ORF">SteCoe_23596</name>
</gene>
<accession>A0A1R2BJJ1</accession>
<sequence>MNVTLSESLSEISEFKKVLKEYRGAIKQAKAQQNLKNFHQTFQENLKRKIGKSQEKLCNKISNKIKPSIFSIHSFDFYKTLYIYKNLDANIKIIPTLYINSDIQFFVRIEERIKWTIGQEAKSAFLSSLTVSYGKPICIFKPFNGKNKLFSNLCYLETFINQNINEPGLYQHFIQTIGNNTSILLVHTKENFSNKYHIIKNKLEIPQSKNPKIERNKSSTSNLHYEEKFKNIIKDHINTYEKSLTRQLTFGLVIDLKLSENNNSIKSEKNKKFKNLIERIKNPENESDKKFDLWVNEELNEKYLVNLKNSRNCVPYHMKAHMPEIEGMIKCLRNLIGKQIRKQFINELDEAELVFIKDQSLNWLFLKVKAIKCAQPQDYELANNLSFDSQSPDKISPYLNLTSYMNYATKPLFDKKPNQNKQKIKIRRIENIKANSSFQFHRNTKSMNMEHNVSNFINKAAQQCDIIRYNARVLQNPDKKMSEKYSTSTFWKDFSVKFYTIIVESDISKYYLKFNNENFHAMSRATLRIFCCDMDKMFLKKLSESHKHYSISNNDYDIFISTFIRVISEYRIDEDDLKLIHTSFESIRACIVNSN</sequence>
<dbReference type="SUPFAM" id="SSF46458">
    <property type="entry name" value="Globin-like"/>
    <property type="match status" value="1"/>
</dbReference>
<reference evidence="1 2" key="1">
    <citation type="submission" date="2016-11" db="EMBL/GenBank/DDBJ databases">
        <title>The macronuclear genome of Stentor coeruleus: a giant cell with tiny introns.</title>
        <authorList>
            <person name="Slabodnick M."/>
            <person name="Ruby J.G."/>
            <person name="Reiff S.B."/>
            <person name="Swart E.C."/>
            <person name="Gosai S."/>
            <person name="Prabakaran S."/>
            <person name="Witkowska E."/>
            <person name="Larue G.E."/>
            <person name="Fisher S."/>
            <person name="Freeman R.M."/>
            <person name="Gunawardena J."/>
            <person name="Chu W."/>
            <person name="Stover N.A."/>
            <person name="Gregory B.D."/>
            <person name="Nowacki M."/>
            <person name="Derisi J."/>
            <person name="Roy S.W."/>
            <person name="Marshall W.F."/>
            <person name="Sood P."/>
        </authorList>
    </citation>
    <scope>NUCLEOTIDE SEQUENCE [LARGE SCALE GENOMIC DNA]</scope>
    <source>
        <strain evidence="1">WM001</strain>
    </source>
</reference>
<dbReference type="EMBL" id="MPUH01000603">
    <property type="protein sequence ID" value="OMJ76928.1"/>
    <property type="molecule type" value="Genomic_DNA"/>
</dbReference>
<organism evidence="1 2">
    <name type="scientific">Stentor coeruleus</name>
    <dbReference type="NCBI Taxonomy" id="5963"/>
    <lineage>
        <taxon>Eukaryota</taxon>
        <taxon>Sar</taxon>
        <taxon>Alveolata</taxon>
        <taxon>Ciliophora</taxon>
        <taxon>Postciliodesmatophora</taxon>
        <taxon>Heterotrichea</taxon>
        <taxon>Heterotrichida</taxon>
        <taxon>Stentoridae</taxon>
        <taxon>Stentor</taxon>
    </lineage>
</organism>
<evidence type="ECO:0000313" key="1">
    <source>
        <dbReference type="EMBL" id="OMJ76928.1"/>
    </source>
</evidence>
<name>A0A1R2BJJ1_9CILI</name>
<proteinExistence type="predicted"/>
<dbReference type="AlphaFoldDB" id="A0A1R2BJJ1"/>